<dbReference type="PANTHER" id="PTHR43646">
    <property type="entry name" value="GLYCOSYLTRANSFERASE"/>
    <property type="match status" value="1"/>
</dbReference>
<dbReference type="Proteomes" id="UP000707352">
    <property type="component" value="Unassembled WGS sequence"/>
</dbReference>
<proteinExistence type="predicted"/>
<keyword evidence="1" id="KW-0812">Transmembrane</keyword>
<organism evidence="3 4">
    <name type="scientific">Microvirga terricola</name>
    <dbReference type="NCBI Taxonomy" id="2719797"/>
    <lineage>
        <taxon>Bacteria</taxon>
        <taxon>Pseudomonadati</taxon>
        <taxon>Pseudomonadota</taxon>
        <taxon>Alphaproteobacteria</taxon>
        <taxon>Hyphomicrobiales</taxon>
        <taxon>Methylobacteriaceae</taxon>
        <taxon>Microvirga</taxon>
    </lineage>
</organism>
<dbReference type="RefSeq" id="WP_167674148.1">
    <property type="nucleotide sequence ID" value="NZ_JAATJS010000007.1"/>
</dbReference>
<dbReference type="PANTHER" id="PTHR43646:SF3">
    <property type="entry name" value="SLR1566 PROTEIN"/>
    <property type="match status" value="1"/>
</dbReference>
<evidence type="ECO:0000259" key="2">
    <source>
        <dbReference type="Pfam" id="PF00535"/>
    </source>
</evidence>
<gene>
    <name evidence="3" type="ORF">HB375_16695</name>
</gene>
<dbReference type="Gene3D" id="3.90.550.10">
    <property type="entry name" value="Spore Coat Polysaccharide Biosynthesis Protein SpsA, Chain A"/>
    <property type="match status" value="1"/>
</dbReference>
<reference evidence="3 4" key="1">
    <citation type="submission" date="2020-03" db="EMBL/GenBank/DDBJ databases">
        <title>The genome sequence of Microvirga sp. c23x22.</title>
        <authorList>
            <person name="Zhang X."/>
        </authorList>
    </citation>
    <scope>NUCLEOTIDE SEQUENCE [LARGE SCALE GENOMIC DNA]</scope>
    <source>
        <strain evidence="4">c23x22</strain>
    </source>
</reference>
<evidence type="ECO:0000313" key="3">
    <source>
        <dbReference type="EMBL" id="NIX78234.1"/>
    </source>
</evidence>
<keyword evidence="4" id="KW-1185">Reference proteome</keyword>
<comment type="caution">
    <text evidence="3">The sequence shown here is derived from an EMBL/GenBank/DDBJ whole genome shotgun (WGS) entry which is preliminary data.</text>
</comment>
<feature type="transmembrane region" description="Helical" evidence="1">
    <location>
        <begin position="176"/>
        <end position="195"/>
    </location>
</feature>
<dbReference type="InterPro" id="IPR001173">
    <property type="entry name" value="Glyco_trans_2-like"/>
</dbReference>
<dbReference type="InterPro" id="IPR029044">
    <property type="entry name" value="Nucleotide-diphossugar_trans"/>
</dbReference>
<protein>
    <submittedName>
        <fullName evidence="3">Glycosyltransferase</fullName>
    </submittedName>
</protein>
<feature type="domain" description="Glycosyltransferase 2-like" evidence="2">
    <location>
        <begin position="46"/>
        <end position="223"/>
    </location>
</feature>
<evidence type="ECO:0000256" key="1">
    <source>
        <dbReference type="SAM" id="Phobius"/>
    </source>
</evidence>
<keyword evidence="1" id="KW-0472">Membrane</keyword>
<accession>A0ABX0VEG8</accession>
<dbReference type="Pfam" id="PF00535">
    <property type="entry name" value="Glycos_transf_2"/>
    <property type="match status" value="1"/>
</dbReference>
<dbReference type="SUPFAM" id="SSF53448">
    <property type="entry name" value="Nucleotide-diphospho-sugar transferases"/>
    <property type="match status" value="1"/>
</dbReference>
<evidence type="ECO:0000313" key="4">
    <source>
        <dbReference type="Proteomes" id="UP000707352"/>
    </source>
</evidence>
<sequence length="382" mass="42231">MIVIALITAVVWIYLLTARGDFWRALDFDTSVIESPNNTWPSVIAVVPARNEAGVVAHSLRSILVQDYRGSFGVILVDDNSDDGTSEVAQWAAIGVNREDCLSVIRGRHLPKGWTGKLWALNQGVEAASQTEPTYYWFSDADIVYTPDTLRTMVLRADKNNLSAVSLMARLRCQSFAERMLIPAFIFFFQMLYPFRWVNQAGSRTAAAAGGCILVRRAALADIGGLMAIRDALIDDCTLAAHLKRNTGRIWIGLTHRAESIRAYDRLNDIRRMVARSAYAQLRYSPTLLLCTLVGMVIVYVTPPAVALASTPPARYVAIFAWTAMALAFVPTLRFYKASWLWSALLPVIALCYAAFTLDSAAQHVAGRGGLWKGRVQAPRDV</sequence>
<feature type="transmembrane region" description="Helical" evidence="1">
    <location>
        <begin position="282"/>
        <end position="302"/>
    </location>
</feature>
<dbReference type="NCBIfam" id="TIGR03469">
    <property type="entry name" value="HpnB"/>
    <property type="match status" value="1"/>
</dbReference>
<dbReference type="InterPro" id="IPR017832">
    <property type="entry name" value="Glyco_trans_2_hopen-assoc_HpnB"/>
</dbReference>
<feature type="transmembrane region" description="Helical" evidence="1">
    <location>
        <begin position="314"/>
        <end position="333"/>
    </location>
</feature>
<name>A0ABX0VEG8_9HYPH</name>
<dbReference type="EMBL" id="JAATJS010000007">
    <property type="protein sequence ID" value="NIX78234.1"/>
    <property type="molecule type" value="Genomic_DNA"/>
</dbReference>
<keyword evidence="1" id="KW-1133">Transmembrane helix</keyword>
<feature type="transmembrane region" description="Helical" evidence="1">
    <location>
        <begin position="340"/>
        <end position="358"/>
    </location>
</feature>